<dbReference type="AlphaFoldDB" id="A0A6B2MQV7"/>
<dbReference type="RefSeq" id="WP_163126351.1">
    <property type="nucleotide sequence ID" value="NZ_JAAEAM010000072.1"/>
</dbReference>
<accession>A0A6B2MQV7</accession>
<proteinExistence type="predicted"/>
<sequence length="72" mass="8076">MPINLYDEHDRARREAATAAFMAAAEFPALEIEAKARGFRKATLSEINASAERVQWAPDLYSWRGGLWVPLA</sequence>
<dbReference type="EMBL" id="JAAEAM010000072">
    <property type="protein sequence ID" value="NDV77292.1"/>
    <property type="molecule type" value="Genomic_DNA"/>
</dbReference>
<evidence type="ECO:0000313" key="1">
    <source>
        <dbReference type="EMBL" id="NDV77292.1"/>
    </source>
</evidence>
<gene>
    <name evidence="1" type="ORF">GFJ35_35400</name>
</gene>
<comment type="caution">
    <text evidence="1">The sequence shown here is derived from an EMBL/GenBank/DDBJ whole genome shotgun (WGS) entry which is preliminary data.</text>
</comment>
<name>A0A6B2MQV7_9BURK</name>
<protein>
    <recommendedName>
        <fullName evidence="2">Acyl-CoA dehydrogenase</fullName>
    </recommendedName>
</protein>
<reference evidence="1" key="1">
    <citation type="submission" date="2019-11" db="EMBL/GenBank/DDBJ databases">
        <title>Burkholderia cenocepacia CF.</title>
        <authorList>
            <person name="Vianna E.F."/>
            <person name="Marques E.A."/>
            <person name="Albano R.M."/>
            <person name="Leao R.S."/>
        </authorList>
    </citation>
    <scope>NUCLEOTIDE SEQUENCE</scope>
    <source>
        <strain evidence="1">MS-2140</strain>
    </source>
</reference>
<organism evidence="1">
    <name type="scientific">Burkholderia cenocepacia</name>
    <dbReference type="NCBI Taxonomy" id="95486"/>
    <lineage>
        <taxon>Bacteria</taxon>
        <taxon>Pseudomonadati</taxon>
        <taxon>Pseudomonadota</taxon>
        <taxon>Betaproteobacteria</taxon>
        <taxon>Burkholderiales</taxon>
        <taxon>Burkholderiaceae</taxon>
        <taxon>Burkholderia</taxon>
        <taxon>Burkholderia cepacia complex</taxon>
    </lineage>
</organism>
<evidence type="ECO:0008006" key="2">
    <source>
        <dbReference type="Google" id="ProtNLM"/>
    </source>
</evidence>